<accession>A0AAV4R253</accession>
<dbReference type="Proteomes" id="UP001054837">
    <property type="component" value="Unassembled WGS sequence"/>
</dbReference>
<protein>
    <submittedName>
        <fullName evidence="1">Uncharacterized protein</fullName>
    </submittedName>
</protein>
<gene>
    <name evidence="1" type="ORF">CDAR_250011</name>
</gene>
<sequence length="103" mass="11870">MLNNKPVCILESDGPNKMDFQCRLHEQPLPCIDQCREEHVFVGEEMDESEIERFGTNGGTQCRLHEQPLPCIDQYREEHVFVGEEMDESEIERFGTNGGTQVL</sequence>
<keyword evidence="2" id="KW-1185">Reference proteome</keyword>
<organism evidence="1 2">
    <name type="scientific">Caerostris darwini</name>
    <dbReference type="NCBI Taxonomy" id="1538125"/>
    <lineage>
        <taxon>Eukaryota</taxon>
        <taxon>Metazoa</taxon>
        <taxon>Ecdysozoa</taxon>
        <taxon>Arthropoda</taxon>
        <taxon>Chelicerata</taxon>
        <taxon>Arachnida</taxon>
        <taxon>Araneae</taxon>
        <taxon>Araneomorphae</taxon>
        <taxon>Entelegynae</taxon>
        <taxon>Araneoidea</taxon>
        <taxon>Araneidae</taxon>
        <taxon>Caerostris</taxon>
    </lineage>
</organism>
<comment type="caution">
    <text evidence="1">The sequence shown here is derived from an EMBL/GenBank/DDBJ whole genome shotgun (WGS) entry which is preliminary data.</text>
</comment>
<proteinExistence type="predicted"/>
<dbReference type="EMBL" id="BPLQ01005622">
    <property type="protein sequence ID" value="GIY16003.1"/>
    <property type="molecule type" value="Genomic_DNA"/>
</dbReference>
<evidence type="ECO:0000313" key="2">
    <source>
        <dbReference type="Proteomes" id="UP001054837"/>
    </source>
</evidence>
<name>A0AAV4R253_9ARAC</name>
<reference evidence="1 2" key="1">
    <citation type="submission" date="2021-06" db="EMBL/GenBank/DDBJ databases">
        <title>Caerostris darwini draft genome.</title>
        <authorList>
            <person name="Kono N."/>
            <person name="Arakawa K."/>
        </authorList>
    </citation>
    <scope>NUCLEOTIDE SEQUENCE [LARGE SCALE GENOMIC DNA]</scope>
</reference>
<evidence type="ECO:0000313" key="1">
    <source>
        <dbReference type="EMBL" id="GIY16003.1"/>
    </source>
</evidence>
<dbReference type="AlphaFoldDB" id="A0AAV4R253"/>